<reference evidence="2" key="2">
    <citation type="submission" date="2025-09" db="UniProtKB">
        <authorList>
            <consortium name="Ensembl"/>
        </authorList>
    </citation>
    <scope>IDENTIFICATION</scope>
</reference>
<sequence>MKTRRTTSERLPTPGVACASETSPSATRWPGCQWHRTPNRYGSPQPRTPERSAHLSLPSSWDYSPPHSL</sequence>
<organism evidence="2 3">
    <name type="scientific">Chrysemys picta bellii</name>
    <name type="common">Western painted turtle</name>
    <name type="synonym">Emys bellii</name>
    <dbReference type="NCBI Taxonomy" id="8478"/>
    <lineage>
        <taxon>Eukaryota</taxon>
        <taxon>Metazoa</taxon>
        <taxon>Chordata</taxon>
        <taxon>Craniata</taxon>
        <taxon>Vertebrata</taxon>
        <taxon>Euteleostomi</taxon>
        <taxon>Archelosauria</taxon>
        <taxon>Testudinata</taxon>
        <taxon>Testudines</taxon>
        <taxon>Cryptodira</taxon>
        <taxon>Durocryptodira</taxon>
        <taxon>Testudinoidea</taxon>
        <taxon>Emydidae</taxon>
        <taxon>Chrysemys</taxon>
    </lineage>
</organism>
<feature type="region of interest" description="Disordered" evidence="1">
    <location>
        <begin position="1"/>
        <end position="69"/>
    </location>
</feature>
<keyword evidence="3" id="KW-1185">Reference proteome</keyword>
<dbReference type="GeneTree" id="ENSGT00960000188223"/>
<evidence type="ECO:0000256" key="1">
    <source>
        <dbReference type="SAM" id="MobiDB-lite"/>
    </source>
</evidence>
<accession>A0A8C3FQG1</accession>
<dbReference type="AlphaFoldDB" id="A0A8C3FQG1"/>
<reference evidence="2" key="1">
    <citation type="submission" date="2025-08" db="UniProtKB">
        <authorList>
            <consortium name="Ensembl"/>
        </authorList>
    </citation>
    <scope>IDENTIFICATION</scope>
</reference>
<name>A0A8C3FQG1_CHRPI</name>
<evidence type="ECO:0000313" key="2">
    <source>
        <dbReference type="Ensembl" id="ENSCPBP00000012630.1"/>
    </source>
</evidence>
<protein>
    <submittedName>
        <fullName evidence="2">Uncharacterized protein</fullName>
    </submittedName>
</protein>
<dbReference type="Proteomes" id="UP000694380">
    <property type="component" value="Unplaced"/>
</dbReference>
<evidence type="ECO:0000313" key="3">
    <source>
        <dbReference type="Proteomes" id="UP000694380"/>
    </source>
</evidence>
<dbReference type="Ensembl" id="ENSCPBT00000015032.1">
    <property type="protein sequence ID" value="ENSCPBP00000012630.1"/>
    <property type="gene ID" value="ENSCPBG00000009517.1"/>
</dbReference>
<proteinExistence type="predicted"/>